<dbReference type="Gene3D" id="2.40.170.20">
    <property type="entry name" value="TonB-dependent receptor, beta-barrel domain"/>
    <property type="match status" value="1"/>
</dbReference>
<dbReference type="EMBL" id="JBHTKA010000001">
    <property type="protein sequence ID" value="MFD0999230.1"/>
    <property type="molecule type" value="Genomic_DNA"/>
</dbReference>
<dbReference type="PANTHER" id="PTHR30069:SF29">
    <property type="entry name" value="HEMOGLOBIN AND HEMOGLOBIN-HAPTOGLOBIN-BINDING PROTEIN 1-RELATED"/>
    <property type="match status" value="1"/>
</dbReference>
<keyword evidence="8 14" id="KW-0675">Receptor</keyword>
<comment type="caution">
    <text evidence="14">The sequence shown here is derived from an EMBL/GenBank/DDBJ whole genome shotgun (WGS) entry which is preliminary data.</text>
</comment>
<dbReference type="InterPro" id="IPR000531">
    <property type="entry name" value="Beta-barrel_TonB"/>
</dbReference>
<dbReference type="InterPro" id="IPR039426">
    <property type="entry name" value="TonB-dep_rcpt-like"/>
</dbReference>
<comment type="similarity">
    <text evidence="10 11">Belongs to the TonB-dependent receptor family.</text>
</comment>
<feature type="domain" description="TonB-dependent receptor-like beta-barrel" evidence="12">
    <location>
        <begin position="309"/>
        <end position="782"/>
    </location>
</feature>
<dbReference type="SUPFAM" id="SSF56935">
    <property type="entry name" value="Porins"/>
    <property type="match status" value="1"/>
</dbReference>
<evidence type="ECO:0000256" key="7">
    <source>
        <dbReference type="ARBA" id="ARBA00023136"/>
    </source>
</evidence>
<evidence type="ECO:0000256" key="2">
    <source>
        <dbReference type="ARBA" id="ARBA00022448"/>
    </source>
</evidence>
<keyword evidence="7 10" id="KW-0472">Membrane</keyword>
<reference evidence="15" key="1">
    <citation type="journal article" date="2019" name="Int. J. Syst. Evol. Microbiol.">
        <title>The Global Catalogue of Microorganisms (GCM) 10K type strain sequencing project: providing services to taxonomists for standard genome sequencing and annotation.</title>
        <authorList>
            <consortium name="The Broad Institute Genomics Platform"/>
            <consortium name="The Broad Institute Genome Sequencing Center for Infectious Disease"/>
            <person name="Wu L."/>
            <person name="Ma J."/>
        </authorList>
    </citation>
    <scope>NUCLEOTIDE SEQUENCE [LARGE SCALE GENOMIC DNA]</scope>
    <source>
        <strain evidence="15">CCUG 58938</strain>
    </source>
</reference>
<dbReference type="InterPro" id="IPR012910">
    <property type="entry name" value="Plug_dom"/>
</dbReference>
<evidence type="ECO:0000256" key="4">
    <source>
        <dbReference type="ARBA" id="ARBA00022692"/>
    </source>
</evidence>
<evidence type="ECO:0000256" key="3">
    <source>
        <dbReference type="ARBA" id="ARBA00022452"/>
    </source>
</evidence>
<organism evidence="14 15">
    <name type="scientific">Ohtaekwangia kribbensis</name>
    <dbReference type="NCBI Taxonomy" id="688913"/>
    <lineage>
        <taxon>Bacteria</taxon>
        <taxon>Pseudomonadati</taxon>
        <taxon>Bacteroidota</taxon>
        <taxon>Cytophagia</taxon>
        <taxon>Cytophagales</taxon>
        <taxon>Fulvivirgaceae</taxon>
        <taxon>Ohtaekwangia</taxon>
    </lineage>
</organism>
<dbReference type="Pfam" id="PF00593">
    <property type="entry name" value="TonB_dep_Rec_b-barrel"/>
    <property type="match status" value="1"/>
</dbReference>
<evidence type="ECO:0000313" key="15">
    <source>
        <dbReference type="Proteomes" id="UP001597112"/>
    </source>
</evidence>
<dbReference type="Pfam" id="PF07715">
    <property type="entry name" value="Plug"/>
    <property type="match status" value="1"/>
</dbReference>
<sequence length="817" mass="90088">MRLLYQFLSLSFLLTIGFSHEIFSQTTITVQGTVHDETEQPIPAVNIVPHGTTMGTTTDASGKYILEAPLNAVLIFSHQGYKSQEIAVGQSGELNIVMAVGVSHLSEVVVTATRSERAVESIPQNVNVIGREEIDRTAATDLTDLVKKTAGVDVIQYPGLLSGIGIRGFRPQFSGINQRTLVLIDGRPAGTTNLATIDMNNVERVEVQKGPASALYGSQAMGGVVNIITKKTNGGVKGRAFAGIGSFGITQGGFSLGGDITRRLDFDASFNSYSQSKDFKIGKNNIFRDAFGWDKADRILWTEKGKEDISVDDVRGDGDTRANTNYSNYTASARLGYTINSNWRIDAKGDRFYAKGVNTPGDIEDGNLSPGLKDMDRYSSDVIAKGKITSATEVTGKFFTAREQVTNYTVSVNDTTTVRSQYVNANNHLTWLGGQAMVRQQIGNHFVTAGVDYTRIEQDNLSYTDRGVARNVSVRSPNFDQANTGIYLQTELSFLDDRLNATAGVRYENIKYDITGTKQFPSRSRTSDVVNPSVGINYNILSDLYLHTTFGTGFTTVGVFEIAGYTETKVDKVKNDGVDTVDVWIGNANLKNQQSATIDAGIRYANNTSGISADVTWFRTRFENNVVSSITQYSMERAESGAAIRNRNSYANSKGTTLSGIEFDLSYDLGIGLGKSYSLRVFAGGVYILKAEEIREIYLQPAPLMLAMHNVANFTANYGVGFDNLKWFSVQLSGRYVGRRYDTDWSYYLSADNAYGAGNYADMRYPSFMVLDWTATFKRKNHAIVLTLANVTDENYYEKRGYNMMGRNYMLKYILNF</sequence>
<evidence type="ECO:0000256" key="10">
    <source>
        <dbReference type="PROSITE-ProRule" id="PRU01360"/>
    </source>
</evidence>
<dbReference type="SUPFAM" id="SSF49464">
    <property type="entry name" value="Carboxypeptidase regulatory domain-like"/>
    <property type="match status" value="1"/>
</dbReference>
<dbReference type="Gene3D" id="2.170.130.10">
    <property type="entry name" value="TonB-dependent receptor, plug domain"/>
    <property type="match status" value="1"/>
</dbReference>
<dbReference type="InterPro" id="IPR036942">
    <property type="entry name" value="Beta-barrel_TonB_sf"/>
</dbReference>
<keyword evidence="3 10" id="KW-1134">Transmembrane beta strand</keyword>
<evidence type="ECO:0000256" key="11">
    <source>
        <dbReference type="RuleBase" id="RU003357"/>
    </source>
</evidence>
<keyword evidence="6 11" id="KW-0798">TonB box</keyword>
<dbReference type="Gene3D" id="2.60.40.1120">
    <property type="entry name" value="Carboxypeptidase-like, regulatory domain"/>
    <property type="match status" value="1"/>
</dbReference>
<keyword evidence="2 10" id="KW-0813">Transport</keyword>
<evidence type="ECO:0000313" key="14">
    <source>
        <dbReference type="EMBL" id="MFD0999230.1"/>
    </source>
</evidence>
<evidence type="ECO:0000259" key="12">
    <source>
        <dbReference type="Pfam" id="PF00593"/>
    </source>
</evidence>
<dbReference type="Proteomes" id="UP001597112">
    <property type="component" value="Unassembled WGS sequence"/>
</dbReference>
<gene>
    <name evidence="14" type="ORF">ACFQ21_07925</name>
</gene>
<dbReference type="RefSeq" id="WP_377577307.1">
    <property type="nucleotide sequence ID" value="NZ_JBHTKA010000001.1"/>
</dbReference>
<dbReference type="PROSITE" id="PS52016">
    <property type="entry name" value="TONB_DEPENDENT_REC_3"/>
    <property type="match status" value="1"/>
</dbReference>
<keyword evidence="15" id="KW-1185">Reference proteome</keyword>
<evidence type="ECO:0000256" key="8">
    <source>
        <dbReference type="ARBA" id="ARBA00023170"/>
    </source>
</evidence>
<comment type="subcellular location">
    <subcellularLocation>
        <location evidence="1 10">Cell outer membrane</location>
        <topology evidence="1 10">Multi-pass membrane protein</topology>
    </subcellularLocation>
</comment>
<evidence type="ECO:0000256" key="1">
    <source>
        <dbReference type="ARBA" id="ARBA00004571"/>
    </source>
</evidence>
<accession>A0ABW3JZS7</accession>
<dbReference type="PANTHER" id="PTHR30069">
    <property type="entry name" value="TONB-DEPENDENT OUTER MEMBRANE RECEPTOR"/>
    <property type="match status" value="1"/>
</dbReference>
<dbReference type="InterPro" id="IPR008969">
    <property type="entry name" value="CarboxyPept-like_regulatory"/>
</dbReference>
<dbReference type="Pfam" id="PF13715">
    <property type="entry name" value="CarbopepD_reg_2"/>
    <property type="match status" value="1"/>
</dbReference>
<evidence type="ECO:0000259" key="13">
    <source>
        <dbReference type="Pfam" id="PF07715"/>
    </source>
</evidence>
<keyword evidence="5" id="KW-0732">Signal</keyword>
<name>A0ABW3JZS7_9BACT</name>
<keyword evidence="4 10" id="KW-0812">Transmembrane</keyword>
<evidence type="ECO:0000256" key="6">
    <source>
        <dbReference type="ARBA" id="ARBA00023077"/>
    </source>
</evidence>
<protein>
    <submittedName>
        <fullName evidence="14">TonB-dependent receptor domain-containing protein</fullName>
    </submittedName>
</protein>
<feature type="domain" description="TonB-dependent receptor plug" evidence="13">
    <location>
        <begin position="119"/>
        <end position="224"/>
    </location>
</feature>
<keyword evidence="9 10" id="KW-0998">Cell outer membrane</keyword>
<dbReference type="InterPro" id="IPR037066">
    <property type="entry name" value="Plug_dom_sf"/>
</dbReference>
<evidence type="ECO:0000256" key="9">
    <source>
        <dbReference type="ARBA" id="ARBA00023237"/>
    </source>
</evidence>
<evidence type="ECO:0000256" key="5">
    <source>
        <dbReference type="ARBA" id="ARBA00022729"/>
    </source>
</evidence>
<proteinExistence type="inferred from homology"/>
<dbReference type="CDD" id="cd01347">
    <property type="entry name" value="ligand_gated_channel"/>
    <property type="match status" value="1"/>
</dbReference>